<feature type="compositionally biased region" description="Polar residues" evidence="2">
    <location>
        <begin position="52"/>
        <end position="67"/>
    </location>
</feature>
<dbReference type="Gene3D" id="3.30.60.190">
    <property type="match status" value="1"/>
</dbReference>
<dbReference type="InterPro" id="IPR048371">
    <property type="entry name" value="ZNHIT3_C"/>
</dbReference>
<gene>
    <name evidence="4" type="ORF">BDFB_004649</name>
</gene>
<dbReference type="AlphaFoldDB" id="A0A482VIJ3"/>
<dbReference type="SUPFAM" id="SSF144232">
    <property type="entry name" value="HIT/MYND zinc finger-like"/>
    <property type="match status" value="1"/>
</dbReference>
<reference evidence="4 5" key="1">
    <citation type="submission" date="2017-03" db="EMBL/GenBank/DDBJ databases">
        <title>Genome of the blue death feigning beetle - Asbolus verrucosus.</title>
        <authorList>
            <person name="Rider S.D."/>
        </authorList>
    </citation>
    <scope>NUCLEOTIDE SEQUENCE [LARGE SCALE GENOMIC DNA]</scope>
    <source>
        <strain evidence="4">Butters</strain>
        <tissue evidence="4">Head and leg muscle</tissue>
    </source>
</reference>
<keyword evidence="5" id="KW-1185">Reference proteome</keyword>
<dbReference type="STRING" id="1661398.A0A482VIJ3"/>
<dbReference type="CDD" id="cd23024">
    <property type="entry name" value="zf-HIT_ZNHIT2-3"/>
    <property type="match status" value="1"/>
</dbReference>
<dbReference type="GO" id="GO:0008270">
    <property type="term" value="F:zinc ion binding"/>
    <property type="evidence" value="ECO:0007669"/>
    <property type="project" value="UniProtKB-UniRule"/>
</dbReference>
<name>A0A482VIJ3_ASBVE</name>
<accession>A0A482VIJ3</accession>
<sequence>MDKTCTICNGEGIYKCPTCVVYYCSVVCCKKHREDDCDVWVKHDVKTPPQSPASTSTEQSRPKYTSADTVPLERLQLLRGDENLKNILCNPHLRELLITINSSKEPEKIMQMAMQEPLFVEFADVCMKVVEPHSGG</sequence>
<keyword evidence="1" id="KW-0479">Metal-binding</keyword>
<organism evidence="4 5">
    <name type="scientific">Asbolus verrucosus</name>
    <name type="common">Desert ironclad beetle</name>
    <dbReference type="NCBI Taxonomy" id="1661398"/>
    <lineage>
        <taxon>Eukaryota</taxon>
        <taxon>Metazoa</taxon>
        <taxon>Ecdysozoa</taxon>
        <taxon>Arthropoda</taxon>
        <taxon>Hexapoda</taxon>
        <taxon>Insecta</taxon>
        <taxon>Pterygota</taxon>
        <taxon>Neoptera</taxon>
        <taxon>Endopterygota</taxon>
        <taxon>Coleoptera</taxon>
        <taxon>Polyphaga</taxon>
        <taxon>Cucujiformia</taxon>
        <taxon>Tenebrionidae</taxon>
        <taxon>Pimeliinae</taxon>
        <taxon>Asbolus</taxon>
    </lineage>
</organism>
<keyword evidence="1" id="KW-0863">Zinc-finger</keyword>
<evidence type="ECO:0000313" key="4">
    <source>
        <dbReference type="EMBL" id="RZC32731.1"/>
    </source>
</evidence>
<dbReference type="OrthoDB" id="18412at2759"/>
<feature type="region of interest" description="Disordered" evidence="2">
    <location>
        <begin position="44"/>
        <end position="67"/>
    </location>
</feature>
<dbReference type="Proteomes" id="UP000292052">
    <property type="component" value="Unassembled WGS sequence"/>
</dbReference>
<dbReference type="PROSITE" id="PS51083">
    <property type="entry name" value="ZF_HIT"/>
    <property type="match status" value="1"/>
</dbReference>
<keyword evidence="1" id="KW-0862">Zinc</keyword>
<proteinExistence type="predicted"/>
<evidence type="ECO:0000256" key="1">
    <source>
        <dbReference type="PROSITE-ProRule" id="PRU00453"/>
    </source>
</evidence>
<evidence type="ECO:0000256" key="2">
    <source>
        <dbReference type="SAM" id="MobiDB-lite"/>
    </source>
</evidence>
<comment type="caution">
    <text evidence="4">The sequence shown here is derived from an EMBL/GenBank/DDBJ whole genome shotgun (WGS) entry which is preliminary data.</text>
</comment>
<dbReference type="InterPro" id="IPR007529">
    <property type="entry name" value="Znf_HIT"/>
</dbReference>
<dbReference type="Pfam" id="PF04438">
    <property type="entry name" value="zf-HIT"/>
    <property type="match status" value="1"/>
</dbReference>
<evidence type="ECO:0000313" key="5">
    <source>
        <dbReference type="Proteomes" id="UP000292052"/>
    </source>
</evidence>
<feature type="domain" description="HIT-type" evidence="3">
    <location>
        <begin position="5"/>
        <end position="37"/>
    </location>
</feature>
<dbReference type="EMBL" id="QDEB01095000">
    <property type="protein sequence ID" value="RZC32731.1"/>
    <property type="molecule type" value="Genomic_DNA"/>
</dbReference>
<dbReference type="Pfam" id="PF21373">
    <property type="entry name" value="ZNHIT3_C"/>
    <property type="match status" value="1"/>
</dbReference>
<evidence type="ECO:0000259" key="3">
    <source>
        <dbReference type="PROSITE" id="PS51083"/>
    </source>
</evidence>
<protein>
    <submittedName>
        <fullName evidence="4">Zf-HIT domain containing protein</fullName>
    </submittedName>
</protein>